<keyword evidence="10 13" id="KW-0472">Membrane</keyword>
<keyword evidence="9 12" id="KW-0503">Monooxygenase</keyword>
<dbReference type="SUPFAM" id="SSF48264">
    <property type="entry name" value="Cytochrome P450"/>
    <property type="match status" value="1"/>
</dbReference>
<keyword evidence="15" id="KW-1185">Reference proteome</keyword>
<evidence type="ECO:0000313" key="15">
    <source>
        <dbReference type="Proteomes" id="UP001408789"/>
    </source>
</evidence>
<feature type="transmembrane region" description="Helical" evidence="13">
    <location>
        <begin position="6"/>
        <end position="24"/>
    </location>
</feature>
<feature type="binding site" description="axial binding residue" evidence="11">
    <location>
        <position position="444"/>
    </location>
    <ligand>
        <name>heme</name>
        <dbReference type="ChEBI" id="CHEBI:30413"/>
    </ligand>
    <ligandPart>
        <name>Fe</name>
        <dbReference type="ChEBI" id="CHEBI:18248"/>
    </ligandPart>
</feature>
<comment type="subcellular location">
    <subcellularLocation>
        <location evidence="1">Membrane</location>
        <topology evidence="1">Single-pass membrane protein</topology>
    </subcellularLocation>
</comment>
<reference evidence="14 15" key="1">
    <citation type="submission" date="2024-04" db="EMBL/GenBank/DDBJ databases">
        <title>The reference genome of an endangered Asteraceae, Deinandra increscens subsp. villosa, native to the Central Coast of California.</title>
        <authorList>
            <person name="Guilliams M."/>
            <person name="Hasenstab-Lehman K."/>
            <person name="Meyer R."/>
            <person name="Mcevoy S."/>
        </authorList>
    </citation>
    <scope>NUCLEOTIDE SEQUENCE [LARGE SCALE GENOMIC DNA]</scope>
    <source>
        <tissue evidence="14">Leaf</tissue>
    </source>
</reference>
<comment type="similarity">
    <text evidence="2 12">Belongs to the cytochrome P450 family.</text>
</comment>
<keyword evidence="3 11" id="KW-0349">Heme</keyword>
<evidence type="ECO:0000256" key="5">
    <source>
        <dbReference type="ARBA" id="ARBA00022723"/>
    </source>
</evidence>
<evidence type="ECO:0000256" key="13">
    <source>
        <dbReference type="SAM" id="Phobius"/>
    </source>
</evidence>
<dbReference type="PANTHER" id="PTHR47947">
    <property type="entry name" value="CYTOCHROME P450 82C3-RELATED"/>
    <property type="match status" value="1"/>
</dbReference>
<dbReference type="PROSITE" id="PS00086">
    <property type="entry name" value="CYTOCHROME_P450"/>
    <property type="match status" value="1"/>
</dbReference>
<dbReference type="Proteomes" id="UP001408789">
    <property type="component" value="Unassembled WGS sequence"/>
</dbReference>
<proteinExistence type="inferred from homology"/>
<dbReference type="PRINTS" id="PR00385">
    <property type="entry name" value="P450"/>
</dbReference>
<keyword evidence="4 13" id="KW-0812">Transmembrane</keyword>
<dbReference type="GO" id="GO:0005506">
    <property type="term" value="F:iron ion binding"/>
    <property type="evidence" value="ECO:0007669"/>
    <property type="project" value="InterPro"/>
</dbReference>
<dbReference type="PANTHER" id="PTHR47947:SF62">
    <property type="entry name" value="CYTOCHROME P450, FAMILY 81, SUBFAMILY D, POLYPEPTIDE 5"/>
    <property type="match status" value="1"/>
</dbReference>
<comment type="cofactor">
    <cofactor evidence="11">
        <name>heme</name>
        <dbReference type="ChEBI" id="CHEBI:30413"/>
    </cofactor>
</comment>
<dbReference type="EMBL" id="JBCNJP010000009">
    <property type="protein sequence ID" value="KAK9073407.1"/>
    <property type="molecule type" value="Genomic_DNA"/>
</dbReference>
<evidence type="ECO:0000256" key="12">
    <source>
        <dbReference type="RuleBase" id="RU000461"/>
    </source>
</evidence>
<dbReference type="AlphaFoldDB" id="A0AAP0H6D8"/>
<keyword evidence="7 12" id="KW-0560">Oxidoreductase</keyword>
<protein>
    <recommendedName>
        <fullName evidence="16">Cytochrome P450</fullName>
    </recommendedName>
</protein>
<evidence type="ECO:0000256" key="11">
    <source>
        <dbReference type="PIRSR" id="PIRSR602401-1"/>
    </source>
</evidence>
<keyword evidence="8 11" id="KW-0408">Iron</keyword>
<dbReference type="CDD" id="cd20653">
    <property type="entry name" value="CYP81"/>
    <property type="match status" value="1"/>
</dbReference>
<evidence type="ECO:0000256" key="8">
    <source>
        <dbReference type="ARBA" id="ARBA00023004"/>
    </source>
</evidence>
<sequence>MDETHIFFISFLILAPLIYLFKLLTQQKGRNIPPSPPSIPIIGHFHLINGHIHRVLQHLSSKYGPIMALRFGSRPVLVITSPSVVEECFTRNDIVLANRPLLLSGKYLDYNHSTVGAAPYGQLWRDLRRVMTVELFSTARLKSYLGVREDEVRSLIKNLYKDSFQGFAKVEMRSRIQALSFNVVMKIVADKRFYDTRLEDNEQALEFRDLIRDVFEIGGASNPGDFIPFLRWIDYQGFEKKLLKLQKKSDSFSQNLIEETKTKRCGSSSEKGSDTTFIDVMLSLQESEPEYYTDDIIKGNILLLLQAGTDTSSVTIEWAMSLLLNHPDVLERARKEVDNYVGQERLVQEIDLANLSYIQCIINETLRLFPAGPLLVPHESSQDCTIGGFDVTRGTMVLVNAWAIHRDPTVWDEPLSFKPDRFEKMGNDGYGYGFIPFGMGRRQCPGSGLANRIMGLALASLIQCFEWKRVGEDLVDLSEGKGLTMPKDEPLQAMCRARQRMNHLLKAL</sequence>
<evidence type="ECO:0000256" key="9">
    <source>
        <dbReference type="ARBA" id="ARBA00023033"/>
    </source>
</evidence>
<accession>A0AAP0H6D8</accession>
<dbReference type="InterPro" id="IPR002401">
    <property type="entry name" value="Cyt_P450_E_grp-I"/>
</dbReference>
<keyword evidence="5 11" id="KW-0479">Metal-binding</keyword>
<evidence type="ECO:0000256" key="2">
    <source>
        <dbReference type="ARBA" id="ARBA00010617"/>
    </source>
</evidence>
<evidence type="ECO:0008006" key="16">
    <source>
        <dbReference type="Google" id="ProtNLM"/>
    </source>
</evidence>
<evidence type="ECO:0000256" key="4">
    <source>
        <dbReference type="ARBA" id="ARBA00022692"/>
    </source>
</evidence>
<dbReference type="InterPro" id="IPR036396">
    <property type="entry name" value="Cyt_P450_sf"/>
</dbReference>
<dbReference type="GO" id="GO:0016020">
    <property type="term" value="C:membrane"/>
    <property type="evidence" value="ECO:0007669"/>
    <property type="project" value="UniProtKB-SubCell"/>
</dbReference>
<dbReference type="GO" id="GO:0016705">
    <property type="term" value="F:oxidoreductase activity, acting on paired donors, with incorporation or reduction of molecular oxygen"/>
    <property type="evidence" value="ECO:0007669"/>
    <property type="project" value="InterPro"/>
</dbReference>
<dbReference type="InterPro" id="IPR001128">
    <property type="entry name" value="Cyt_P450"/>
</dbReference>
<name>A0AAP0H6D8_9ASTR</name>
<evidence type="ECO:0000313" key="14">
    <source>
        <dbReference type="EMBL" id="KAK9073407.1"/>
    </source>
</evidence>
<evidence type="ECO:0000256" key="7">
    <source>
        <dbReference type="ARBA" id="ARBA00023002"/>
    </source>
</evidence>
<evidence type="ECO:0000256" key="6">
    <source>
        <dbReference type="ARBA" id="ARBA00022989"/>
    </source>
</evidence>
<evidence type="ECO:0000256" key="10">
    <source>
        <dbReference type="ARBA" id="ARBA00023136"/>
    </source>
</evidence>
<dbReference type="InterPro" id="IPR050651">
    <property type="entry name" value="Plant_Cytochrome_P450_Monoox"/>
</dbReference>
<dbReference type="GO" id="GO:0004497">
    <property type="term" value="F:monooxygenase activity"/>
    <property type="evidence" value="ECO:0007669"/>
    <property type="project" value="UniProtKB-KW"/>
</dbReference>
<comment type="caution">
    <text evidence="14">The sequence shown here is derived from an EMBL/GenBank/DDBJ whole genome shotgun (WGS) entry which is preliminary data.</text>
</comment>
<organism evidence="14 15">
    <name type="scientific">Deinandra increscens subsp. villosa</name>
    <dbReference type="NCBI Taxonomy" id="3103831"/>
    <lineage>
        <taxon>Eukaryota</taxon>
        <taxon>Viridiplantae</taxon>
        <taxon>Streptophyta</taxon>
        <taxon>Embryophyta</taxon>
        <taxon>Tracheophyta</taxon>
        <taxon>Spermatophyta</taxon>
        <taxon>Magnoliopsida</taxon>
        <taxon>eudicotyledons</taxon>
        <taxon>Gunneridae</taxon>
        <taxon>Pentapetalae</taxon>
        <taxon>asterids</taxon>
        <taxon>campanulids</taxon>
        <taxon>Asterales</taxon>
        <taxon>Asteraceae</taxon>
        <taxon>Asteroideae</taxon>
        <taxon>Heliantheae alliance</taxon>
        <taxon>Madieae</taxon>
        <taxon>Madiinae</taxon>
        <taxon>Deinandra</taxon>
    </lineage>
</organism>
<dbReference type="InterPro" id="IPR017972">
    <property type="entry name" value="Cyt_P450_CS"/>
</dbReference>
<dbReference type="FunFam" id="1.10.630.10:FF:000023">
    <property type="entry name" value="Cytochrome P450 family protein"/>
    <property type="match status" value="1"/>
</dbReference>
<gene>
    <name evidence="14" type="ORF">SSX86_007731</name>
</gene>
<dbReference type="Pfam" id="PF00067">
    <property type="entry name" value="p450"/>
    <property type="match status" value="1"/>
</dbReference>
<evidence type="ECO:0000256" key="1">
    <source>
        <dbReference type="ARBA" id="ARBA00004167"/>
    </source>
</evidence>
<dbReference type="Gene3D" id="1.10.630.10">
    <property type="entry name" value="Cytochrome P450"/>
    <property type="match status" value="1"/>
</dbReference>
<dbReference type="PRINTS" id="PR00463">
    <property type="entry name" value="EP450I"/>
</dbReference>
<dbReference type="GO" id="GO:0020037">
    <property type="term" value="F:heme binding"/>
    <property type="evidence" value="ECO:0007669"/>
    <property type="project" value="InterPro"/>
</dbReference>
<keyword evidence="6 13" id="KW-1133">Transmembrane helix</keyword>
<evidence type="ECO:0000256" key="3">
    <source>
        <dbReference type="ARBA" id="ARBA00022617"/>
    </source>
</evidence>